<protein>
    <recommendedName>
        <fullName evidence="7">2-oxoacid:ferredoxin oxidoreductase subunit alpha</fullName>
    </recommendedName>
</protein>
<dbReference type="NCBIfam" id="TIGR03710">
    <property type="entry name" value="OAFO_sf"/>
    <property type="match status" value="1"/>
</dbReference>
<feature type="domain" description="Transketolase C-terminal" evidence="4">
    <location>
        <begin position="475"/>
        <end position="533"/>
    </location>
</feature>
<feature type="domain" description="Pyruvate flavodoxin/ferredoxin oxidoreductase pyrimidine binding" evidence="3">
    <location>
        <begin position="206"/>
        <end position="444"/>
    </location>
</feature>
<evidence type="ECO:0000313" key="5">
    <source>
        <dbReference type="EMBL" id="OGK50585.1"/>
    </source>
</evidence>
<dbReference type="InterPro" id="IPR022367">
    <property type="entry name" value="2-oxoacid/accept_OxRdtase_asu"/>
</dbReference>
<dbReference type="Gene3D" id="3.40.50.970">
    <property type="match status" value="1"/>
</dbReference>
<keyword evidence="1" id="KW-0560">Oxidoreductase</keyword>
<dbReference type="CDD" id="cd07034">
    <property type="entry name" value="TPP_PYR_PFOR_IOR-alpha_like"/>
    <property type="match status" value="1"/>
</dbReference>
<feature type="domain" description="Pyruvate/ketoisovalerate oxidoreductase catalytic" evidence="2">
    <location>
        <begin position="12"/>
        <end position="172"/>
    </location>
</feature>
<dbReference type="InterPro" id="IPR002869">
    <property type="entry name" value="Pyrv_flavodox_OxRed_cen"/>
</dbReference>
<organism evidence="5 6">
    <name type="scientific">Candidatus Roizmanbacteria bacterium RIFCSPLOWO2_01_FULL_40_42</name>
    <dbReference type="NCBI Taxonomy" id="1802066"/>
    <lineage>
        <taxon>Bacteria</taxon>
        <taxon>Candidatus Roizmaniibacteriota</taxon>
    </lineage>
</organism>
<accession>A0A1F7J4P2</accession>
<evidence type="ECO:0000313" key="6">
    <source>
        <dbReference type="Proteomes" id="UP000178558"/>
    </source>
</evidence>
<dbReference type="Gene3D" id="3.40.50.920">
    <property type="match status" value="1"/>
</dbReference>
<dbReference type="InterPro" id="IPR050722">
    <property type="entry name" value="Pyruvate:ferred/Flavod_OxRd"/>
</dbReference>
<dbReference type="Gene3D" id="3.40.920.10">
    <property type="entry name" value="Pyruvate-ferredoxin oxidoreductase, PFOR, domain III"/>
    <property type="match status" value="1"/>
</dbReference>
<evidence type="ECO:0000259" key="2">
    <source>
        <dbReference type="Pfam" id="PF01558"/>
    </source>
</evidence>
<dbReference type="InterPro" id="IPR002880">
    <property type="entry name" value="Pyrv_Fd/Flavodoxin_OxRdtase_N"/>
</dbReference>
<dbReference type="SUPFAM" id="SSF52518">
    <property type="entry name" value="Thiamin diphosphate-binding fold (THDP-binding)"/>
    <property type="match status" value="1"/>
</dbReference>
<dbReference type="GO" id="GO:0016903">
    <property type="term" value="F:oxidoreductase activity, acting on the aldehyde or oxo group of donors"/>
    <property type="evidence" value="ECO:0007669"/>
    <property type="project" value="InterPro"/>
</dbReference>
<dbReference type="EMBL" id="MGAQ01000015">
    <property type="protein sequence ID" value="OGK50585.1"/>
    <property type="molecule type" value="Genomic_DNA"/>
</dbReference>
<dbReference type="InterPro" id="IPR029061">
    <property type="entry name" value="THDP-binding"/>
</dbReference>
<reference evidence="5 6" key="1">
    <citation type="journal article" date="2016" name="Nat. Commun.">
        <title>Thousands of microbial genomes shed light on interconnected biogeochemical processes in an aquifer system.</title>
        <authorList>
            <person name="Anantharaman K."/>
            <person name="Brown C.T."/>
            <person name="Hug L.A."/>
            <person name="Sharon I."/>
            <person name="Castelle C.J."/>
            <person name="Probst A.J."/>
            <person name="Thomas B.C."/>
            <person name="Singh A."/>
            <person name="Wilkins M.J."/>
            <person name="Karaoz U."/>
            <person name="Brodie E.L."/>
            <person name="Williams K.H."/>
            <person name="Hubbard S.S."/>
            <person name="Banfield J.F."/>
        </authorList>
    </citation>
    <scope>NUCLEOTIDE SEQUENCE [LARGE SCALE GENOMIC DNA]</scope>
</reference>
<name>A0A1F7J4P2_9BACT</name>
<dbReference type="InterPro" id="IPR033248">
    <property type="entry name" value="Transketolase_C"/>
</dbReference>
<evidence type="ECO:0000259" key="3">
    <source>
        <dbReference type="Pfam" id="PF01855"/>
    </source>
</evidence>
<dbReference type="FunFam" id="3.40.50.970:FF:000022">
    <property type="entry name" value="2-oxoglutarate ferredoxin oxidoreductase alpha subunit"/>
    <property type="match status" value="1"/>
</dbReference>
<sequence>MKDFLWKIGGEAGYGIMTTGLTFSRIATRLGYHIFDYIEYPSLIRGGHNAFEVLVSEQEVRALQNEINFLICLNKDTYDFHKARLTSSSVVVYDDEDFKPDGDHKSAMVPFTKILKEAHGESIMKNTIAFGASLALLDGDISMLFDILEQQFGRKGAEIVELNKNFAQKGYDHIRENYKDLIQPYLKKREDKEKAVLTGNDAFALAAIAADCRLYSSYPMTPSSSILSTLAAWQKDTGIVVRHAEDEISVINTALGASFMGTRAAVGTSGGGFALMVESLSFAGVAEMPIVVFLSQRPGPATGMPTWTEQGDLLFAVHAGHGEFPKIVLAPGDADEMIELTLKAFNLADIYQTPVIVMSDMWLSESHKSVATETIKSLVKANKIERGKTITAPKGEVYLRYKLESDGISERLIPGAKGFFYQANSYEHFEDGHSAEDAVARRQQVDKRNQKTSTYLAAHFQKPKVYGDPKTAKKVFVSWGSMKGPILEAMEDLKKEGIETALIHFTHMFPLDRARLQDLFSQSKDYVLVENNSHAQFGRLLRQETGIDLQKTLLKYDGRPFWKEEIYNFVKSNV</sequence>
<dbReference type="InterPro" id="IPR019752">
    <property type="entry name" value="Pyrv/ketoisovalerate_OxRed_cat"/>
</dbReference>
<dbReference type="GO" id="GO:0006979">
    <property type="term" value="P:response to oxidative stress"/>
    <property type="evidence" value="ECO:0007669"/>
    <property type="project" value="TreeGrafter"/>
</dbReference>
<evidence type="ECO:0008006" key="7">
    <source>
        <dbReference type="Google" id="ProtNLM"/>
    </source>
</evidence>
<dbReference type="SUPFAM" id="SSF53323">
    <property type="entry name" value="Pyruvate-ferredoxin oxidoreductase, PFOR, domain III"/>
    <property type="match status" value="1"/>
</dbReference>
<comment type="caution">
    <text evidence="5">The sequence shown here is derived from an EMBL/GenBank/DDBJ whole genome shotgun (WGS) entry which is preliminary data.</text>
</comment>
<evidence type="ECO:0000256" key="1">
    <source>
        <dbReference type="ARBA" id="ARBA00023002"/>
    </source>
</evidence>
<dbReference type="PANTHER" id="PTHR32154">
    <property type="entry name" value="PYRUVATE-FLAVODOXIN OXIDOREDUCTASE-RELATED"/>
    <property type="match status" value="1"/>
</dbReference>
<dbReference type="Pfam" id="PF01855">
    <property type="entry name" value="POR_N"/>
    <property type="match status" value="1"/>
</dbReference>
<dbReference type="AlphaFoldDB" id="A0A1F7J4P2"/>
<proteinExistence type="predicted"/>
<dbReference type="Pfam" id="PF02780">
    <property type="entry name" value="Transketolase_C"/>
    <property type="match status" value="1"/>
</dbReference>
<evidence type="ECO:0000259" key="4">
    <source>
        <dbReference type="Pfam" id="PF02780"/>
    </source>
</evidence>
<dbReference type="Pfam" id="PF01558">
    <property type="entry name" value="POR"/>
    <property type="match status" value="1"/>
</dbReference>
<dbReference type="PANTHER" id="PTHR32154:SF20">
    <property type="entry name" value="2-OXOGLUTARATE OXIDOREDUCTASE SUBUNIT KORA"/>
    <property type="match status" value="1"/>
</dbReference>
<dbReference type="SUPFAM" id="SSF52922">
    <property type="entry name" value="TK C-terminal domain-like"/>
    <property type="match status" value="1"/>
</dbReference>
<dbReference type="Proteomes" id="UP000178558">
    <property type="component" value="Unassembled WGS sequence"/>
</dbReference>
<dbReference type="InterPro" id="IPR009014">
    <property type="entry name" value="Transketo_C/PFOR_II"/>
</dbReference>
<gene>
    <name evidence="5" type="ORF">A3B50_02270</name>
</gene>